<evidence type="ECO:0000313" key="2">
    <source>
        <dbReference type="Proteomes" id="UP000295627"/>
    </source>
</evidence>
<comment type="caution">
    <text evidence="1">The sequence shown here is derived from an EMBL/GenBank/DDBJ whole genome shotgun (WGS) entry which is preliminary data.</text>
</comment>
<gene>
    <name evidence="1" type="ORF">EJ571_20645</name>
</gene>
<dbReference type="AlphaFoldDB" id="A0A4R5P6B3"/>
<protein>
    <submittedName>
        <fullName evidence="1">Uncharacterized protein</fullName>
    </submittedName>
</protein>
<dbReference type="EMBL" id="RXLR01000019">
    <property type="protein sequence ID" value="TDH18993.1"/>
    <property type="molecule type" value="Genomic_DNA"/>
</dbReference>
<evidence type="ECO:0000313" key="1">
    <source>
        <dbReference type="EMBL" id="TDH18993.1"/>
    </source>
</evidence>
<accession>A0A4R5P6B3</accession>
<name>A0A4R5P6B3_9MYCO</name>
<proteinExistence type="predicted"/>
<reference evidence="1 2" key="1">
    <citation type="journal article" date="2019" name="Sci. Rep.">
        <title>Extended insight into the Mycobacterium chelonae-abscessus complex through whole genome sequencing of Mycobacterium salmoniphilum outbreak and Mycobacterium salmoniphilum-like strains.</title>
        <authorList>
            <person name="Behra P.R.K."/>
            <person name="Das S."/>
            <person name="Pettersson B.M.F."/>
            <person name="Shirreff L."/>
            <person name="DuCote T."/>
            <person name="Jacobsson K.G."/>
            <person name="Ennis D.G."/>
            <person name="Kirsebom L.A."/>
        </authorList>
    </citation>
    <scope>NUCLEOTIDE SEQUENCE [LARGE SCALE GENOMIC DNA]</scope>
    <source>
        <strain evidence="1 2">DSM 45524</strain>
    </source>
</reference>
<dbReference type="Proteomes" id="UP000295627">
    <property type="component" value="Unassembled WGS sequence"/>
</dbReference>
<organism evidence="1 2">
    <name type="scientific">Mycobacteroides franklinii</name>
    <dbReference type="NCBI Taxonomy" id="948102"/>
    <lineage>
        <taxon>Bacteria</taxon>
        <taxon>Bacillati</taxon>
        <taxon>Actinomycetota</taxon>
        <taxon>Actinomycetes</taxon>
        <taxon>Mycobacteriales</taxon>
        <taxon>Mycobacteriaceae</taxon>
        <taxon>Mycobacteroides</taxon>
    </lineage>
</organism>
<sequence length="75" mass="8538">MTVYLQDRGLPTAHLYKGHSEAEARAAAQAHHNTMIRRLAWEQYMRDNDPPRPRKLGCCNGGPQWGHAWTCPTLP</sequence>